<organism evidence="1">
    <name type="scientific">Caldithrix abyssi</name>
    <dbReference type="NCBI Taxonomy" id="187145"/>
    <lineage>
        <taxon>Bacteria</taxon>
        <taxon>Pseudomonadati</taxon>
        <taxon>Calditrichota</taxon>
        <taxon>Calditrichia</taxon>
        <taxon>Calditrichales</taxon>
        <taxon>Calditrichaceae</taxon>
        <taxon>Caldithrix</taxon>
    </lineage>
</organism>
<proteinExistence type="predicted"/>
<sequence length="174" mass="20475">MMQILRQAAIPLLVDDQRTADESNPQGYFEYQPVKKLKTDASWLPLSLGKAVKIVSPLLFYLPDHFEYKIIFMTRQLDEIIVSQNKMLKNQQAFTNEEQAKIRQQLAHHLLQVHQYLVYKKNMQVVKIDFNHLIKNPEAELLRLVQFLGVTISIEKLKTVIKPDLYRSRLENKE</sequence>
<dbReference type="Proteomes" id="UP000886111">
    <property type="component" value="Unassembled WGS sequence"/>
</dbReference>
<gene>
    <name evidence="1" type="ORF">ENL21_06330</name>
</gene>
<dbReference type="AlphaFoldDB" id="A0A7V5H3X8"/>
<accession>A0A7V5H3X8</accession>
<dbReference type="InterPro" id="IPR027417">
    <property type="entry name" value="P-loop_NTPase"/>
</dbReference>
<protein>
    <submittedName>
        <fullName evidence="1">Sulfotransferase family protein</fullName>
    </submittedName>
</protein>
<name>A0A7V5H3X8_CALAY</name>
<reference evidence="1" key="1">
    <citation type="journal article" date="2020" name="mSystems">
        <title>Genome- and Community-Level Interaction Insights into Carbon Utilization and Element Cycling Functions of Hydrothermarchaeota in Hydrothermal Sediment.</title>
        <authorList>
            <person name="Zhou Z."/>
            <person name="Liu Y."/>
            <person name="Xu W."/>
            <person name="Pan J."/>
            <person name="Luo Z.H."/>
            <person name="Li M."/>
        </authorList>
    </citation>
    <scope>NUCLEOTIDE SEQUENCE [LARGE SCALE GENOMIC DNA]</scope>
    <source>
        <strain evidence="1">HyVt-76</strain>
    </source>
</reference>
<comment type="caution">
    <text evidence="1">The sequence shown here is derived from an EMBL/GenBank/DDBJ whole genome shotgun (WGS) entry which is preliminary data.</text>
</comment>
<evidence type="ECO:0000313" key="1">
    <source>
        <dbReference type="EMBL" id="HHE55381.1"/>
    </source>
</evidence>
<dbReference type="SUPFAM" id="SSF52540">
    <property type="entry name" value="P-loop containing nucleoside triphosphate hydrolases"/>
    <property type="match status" value="1"/>
</dbReference>
<dbReference type="Pfam" id="PF13469">
    <property type="entry name" value="Sulfotransfer_3"/>
    <property type="match status" value="1"/>
</dbReference>
<dbReference type="Gene3D" id="3.40.50.300">
    <property type="entry name" value="P-loop containing nucleotide triphosphate hydrolases"/>
    <property type="match status" value="1"/>
</dbReference>
<dbReference type="EMBL" id="DRTD01000463">
    <property type="protein sequence ID" value="HHE55381.1"/>
    <property type="molecule type" value="Genomic_DNA"/>
</dbReference>